<feature type="non-terminal residue" evidence="3">
    <location>
        <position position="321"/>
    </location>
</feature>
<accession>D0RM90</accession>
<reference evidence="4" key="1">
    <citation type="journal article" date="2009" name="Nature">
        <title>Genome sequence and analysis of the Irish potato famine pathogen Phytophthora infestans.</title>
        <authorList>
            <consortium name="The Broad Institute Genome Sequencing Platform"/>
            <person name="Haas B.J."/>
            <person name="Kamoun S."/>
            <person name="Zody M.C."/>
            <person name="Jiang R.H."/>
            <person name="Handsaker R.E."/>
            <person name="Cano L.M."/>
            <person name="Grabherr M."/>
            <person name="Kodira C.D."/>
            <person name="Raffaele S."/>
            <person name="Torto-Alalibo T."/>
            <person name="Bozkurt T.O."/>
            <person name="Ah-Fong A.M."/>
            <person name="Alvarado L."/>
            <person name="Anderson V.L."/>
            <person name="Armstrong M.R."/>
            <person name="Avrova A."/>
            <person name="Baxter L."/>
            <person name="Beynon J."/>
            <person name="Boevink P.C."/>
            <person name="Bollmann S.R."/>
            <person name="Bos J.I."/>
            <person name="Bulone V."/>
            <person name="Cai G."/>
            <person name="Cakir C."/>
            <person name="Carrington J.C."/>
            <person name="Chawner M."/>
            <person name="Conti L."/>
            <person name="Costanzo S."/>
            <person name="Ewan R."/>
            <person name="Fahlgren N."/>
            <person name="Fischbach M.A."/>
            <person name="Fugelstad J."/>
            <person name="Gilroy E.M."/>
            <person name="Gnerre S."/>
            <person name="Green P.J."/>
            <person name="Grenville-Briggs L.J."/>
            <person name="Griffith J."/>
            <person name="Grunwald N.J."/>
            <person name="Horn K."/>
            <person name="Horner N.R."/>
            <person name="Hu C.H."/>
            <person name="Huitema E."/>
            <person name="Jeong D.H."/>
            <person name="Jones A.M."/>
            <person name="Jones J.D."/>
            <person name="Jones R.W."/>
            <person name="Karlsson E.K."/>
            <person name="Kunjeti S.G."/>
            <person name="Lamour K."/>
            <person name="Liu Z."/>
            <person name="Ma L."/>
            <person name="Maclean D."/>
            <person name="Chibucos M.C."/>
            <person name="McDonald H."/>
            <person name="McWalters J."/>
            <person name="Meijer H.J."/>
            <person name="Morgan W."/>
            <person name="Morris P.F."/>
            <person name="Munro C.A."/>
            <person name="O'Neill K."/>
            <person name="Ospina-Giraldo M."/>
            <person name="Pinzon A."/>
            <person name="Pritchard L."/>
            <person name="Ramsahoye B."/>
            <person name="Ren Q."/>
            <person name="Restrepo S."/>
            <person name="Roy S."/>
            <person name="Sadanandom A."/>
            <person name="Savidor A."/>
            <person name="Schornack S."/>
            <person name="Schwartz D.C."/>
            <person name="Schumann U.D."/>
            <person name="Schwessinger B."/>
            <person name="Seyer L."/>
            <person name="Sharpe T."/>
            <person name="Silvar C."/>
            <person name="Song J."/>
            <person name="Studholme D.J."/>
            <person name="Sykes S."/>
            <person name="Thines M."/>
            <person name="van de Vondervoort P.J."/>
            <person name="Phuntumart V."/>
            <person name="Wawra S."/>
            <person name="Weide R."/>
            <person name="Win J."/>
            <person name="Young C."/>
            <person name="Zhou S."/>
            <person name="Fry W."/>
            <person name="Meyers B.C."/>
            <person name="van West P."/>
            <person name="Ristaino J."/>
            <person name="Govers F."/>
            <person name="Birch P.R."/>
            <person name="Whisson S.C."/>
            <person name="Judelson H.S."/>
            <person name="Nusbaum C."/>
        </authorList>
    </citation>
    <scope>NUCLEOTIDE SEQUENCE [LARGE SCALE GENOMIC DNA]</scope>
    <source>
        <strain evidence="4">T30-4</strain>
    </source>
</reference>
<name>D0RM90_PHYIT</name>
<gene>
    <name evidence="3" type="ORF">PITG_22394</name>
</gene>
<dbReference type="Gene3D" id="1.10.238.10">
    <property type="entry name" value="EF-hand"/>
    <property type="match status" value="1"/>
</dbReference>
<dbReference type="OrthoDB" id="524326at2759"/>
<dbReference type="Pfam" id="PF12763">
    <property type="entry name" value="EH"/>
    <property type="match status" value="1"/>
</dbReference>
<feature type="compositionally biased region" description="Basic and acidic residues" evidence="1">
    <location>
        <begin position="1"/>
        <end position="12"/>
    </location>
</feature>
<protein>
    <recommendedName>
        <fullName evidence="2">EH domain-containing protein</fullName>
    </recommendedName>
</protein>
<evidence type="ECO:0000313" key="3">
    <source>
        <dbReference type="EMBL" id="EEY60279.1"/>
    </source>
</evidence>
<dbReference type="HOGENOM" id="CLU_867665_0_0_1"/>
<dbReference type="InParanoid" id="D0RM90"/>
<feature type="region of interest" description="Disordered" evidence="1">
    <location>
        <begin position="1"/>
        <end position="23"/>
    </location>
</feature>
<proteinExistence type="predicted"/>
<dbReference type="eggNOG" id="ENOG502S2GA">
    <property type="taxonomic scope" value="Eukaryota"/>
</dbReference>
<evidence type="ECO:0000259" key="2">
    <source>
        <dbReference type="Pfam" id="PF12763"/>
    </source>
</evidence>
<dbReference type="KEGG" id="pif:PITG_22394"/>
<sequence length="321" mass="35816">GHDLDNTEHGDTEFTVPEDTEQEGEMKALIQNGIRERNRRKLMNDNFMEGLRKERLFGPTDGDDVNVVAGQDASDCHSDADNEDVMNDNEVVLEVEGVEDLEDVSLNDDIPEEGLFDLTSGDLRDIAENGWITYAEAESDDVQLDTQLYTMIELEGNRYRAFFAKLCGGDNSLISRDAALEFFRKSSLSEEQVQELYTRLKELHLLRDNAHMNETEFVMGMHFIVCMTKRNLVKIPPKFPGYLFPSLDLTPERQQSFDFPSPEEHSYTSEASSGTPLVPPPSTRLMGAMGPTISQIATSPMTSGAPLVDTKSLRAKAAPIG</sequence>
<feature type="region of interest" description="Disordered" evidence="1">
    <location>
        <begin position="254"/>
        <end position="288"/>
    </location>
</feature>
<dbReference type="VEuPathDB" id="FungiDB:PITG_22394"/>
<dbReference type="InterPro" id="IPR000261">
    <property type="entry name" value="EH_dom"/>
</dbReference>
<dbReference type="EMBL" id="GG690243">
    <property type="protein sequence ID" value="EEY60279.1"/>
    <property type="molecule type" value="Genomic_DNA"/>
</dbReference>
<dbReference type="RefSeq" id="XP_002909840.1">
    <property type="nucleotide sequence ID" value="XM_002909794.1"/>
</dbReference>
<dbReference type="Proteomes" id="UP000006643">
    <property type="component" value="Unassembled WGS sequence"/>
</dbReference>
<dbReference type="InterPro" id="IPR011992">
    <property type="entry name" value="EF-hand-dom_pair"/>
</dbReference>
<evidence type="ECO:0000313" key="4">
    <source>
        <dbReference type="Proteomes" id="UP000006643"/>
    </source>
</evidence>
<dbReference type="GeneID" id="9468240"/>
<organism evidence="3 4">
    <name type="scientific">Phytophthora infestans (strain T30-4)</name>
    <name type="common">Potato late blight agent</name>
    <dbReference type="NCBI Taxonomy" id="403677"/>
    <lineage>
        <taxon>Eukaryota</taxon>
        <taxon>Sar</taxon>
        <taxon>Stramenopiles</taxon>
        <taxon>Oomycota</taxon>
        <taxon>Peronosporomycetes</taxon>
        <taxon>Peronosporales</taxon>
        <taxon>Peronosporaceae</taxon>
        <taxon>Phytophthora</taxon>
    </lineage>
</organism>
<feature type="domain" description="EH" evidence="2">
    <location>
        <begin position="153"/>
        <end position="246"/>
    </location>
</feature>
<dbReference type="SUPFAM" id="SSF47473">
    <property type="entry name" value="EF-hand"/>
    <property type="match status" value="1"/>
</dbReference>
<dbReference type="AlphaFoldDB" id="D0RM90"/>
<keyword evidence="4" id="KW-1185">Reference proteome</keyword>
<evidence type="ECO:0000256" key="1">
    <source>
        <dbReference type="SAM" id="MobiDB-lite"/>
    </source>
</evidence>